<name>A0A813GNJ8_POLGL</name>
<accession>A0A813GNJ8</accession>
<organism evidence="1 2">
    <name type="scientific">Polarella glacialis</name>
    <name type="common">Dinoflagellate</name>
    <dbReference type="NCBI Taxonomy" id="89957"/>
    <lineage>
        <taxon>Eukaryota</taxon>
        <taxon>Sar</taxon>
        <taxon>Alveolata</taxon>
        <taxon>Dinophyceae</taxon>
        <taxon>Suessiales</taxon>
        <taxon>Suessiaceae</taxon>
        <taxon>Polarella</taxon>
    </lineage>
</organism>
<proteinExistence type="predicted"/>
<dbReference type="Proteomes" id="UP000626109">
    <property type="component" value="Unassembled WGS sequence"/>
</dbReference>
<evidence type="ECO:0000313" key="2">
    <source>
        <dbReference type="Proteomes" id="UP000626109"/>
    </source>
</evidence>
<comment type="caution">
    <text evidence="1">The sequence shown here is derived from an EMBL/GenBank/DDBJ whole genome shotgun (WGS) entry which is preliminary data.</text>
</comment>
<protein>
    <submittedName>
        <fullName evidence="1">Uncharacterized protein</fullName>
    </submittedName>
</protein>
<dbReference type="EMBL" id="CAJNNW010000344">
    <property type="protein sequence ID" value="CAE8626861.1"/>
    <property type="molecule type" value="Genomic_DNA"/>
</dbReference>
<sequence length="216" mass="22917">MGQAPCSRGLPGGWQTGDRVFYASASQLLPSGDSLVYGAQGEITGASDVQGGNDDKRVAVQFAGNSGPVACLVETLSPDMPSCELRGGWRVGETLVYVGSGGKLHGGDELLPGSQCEVVGPGDDDDPLSAAVFFTGHSSPVVTSSLARTEDLQSCPALLTVGCFEACIAPPEERVFIRERDKGLERPRRSAHRCVVDPVYPRRGHLGRERYTNINR</sequence>
<evidence type="ECO:0000313" key="1">
    <source>
        <dbReference type="EMBL" id="CAE8626861.1"/>
    </source>
</evidence>
<reference evidence="1" key="1">
    <citation type="submission" date="2021-02" db="EMBL/GenBank/DDBJ databases">
        <authorList>
            <person name="Dougan E. K."/>
            <person name="Rhodes N."/>
            <person name="Thang M."/>
            <person name="Chan C."/>
        </authorList>
    </citation>
    <scope>NUCLEOTIDE SEQUENCE</scope>
</reference>
<gene>
    <name evidence="1" type="ORF">PGLA2088_LOCUS519</name>
</gene>
<dbReference type="AlphaFoldDB" id="A0A813GNJ8"/>